<dbReference type="EMBL" id="GG657449">
    <property type="protein sequence ID" value="OAT04700.1"/>
    <property type="molecule type" value="Genomic_DNA"/>
</dbReference>
<dbReference type="RefSeq" id="XP_031576329.1">
    <property type="nucleotide sequence ID" value="XM_031724299.1"/>
</dbReference>
<keyword evidence="2" id="KW-1185">Reference proteome</keyword>
<dbReference type="KEGG" id="bgh:BDBG_16320"/>
<evidence type="ECO:0000313" key="1">
    <source>
        <dbReference type="EMBL" id="OAT04700.1"/>
    </source>
</evidence>
<gene>
    <name evidence="1" type="ORF">BDBG_16320</name>
</gene>
<dbReference type="GeneID" id="42528486"/>
<proteinExistence type="predicted"/>
<evidence type="ECO:0000313" key="2">
    <source>
        <dbReference type="Proteomes" id="UP000002038"/>
    </source>
</evidence>
<dbReference type="OrthoDB" id="10622089at2759"/>
<dbReference type="AlphaFoldDB" id="A0A179UA22"/>
<protein>
    <submittedName>
        <fullName evidence="1">Uncharacterized protein</fullName>
    </submittedName>
</protein>
<organism evidence="1 2">
    <name type="scientific">Blastomyces gilchristii (strain SLH14081)</name>
    <name type="common">Blastomyces dermatitidis</name>
    <dbReference type="NCBI Taxonomy" id="559298"/>
    <lineage>
        <taxon>Eukaryota</taxon>
        <taxon>Fungi</taxon>
        <taxon>Dikarya</taxon>
        <taxon>Ascomycota</taxon>
        <taxon>Pezizomycotina</taxon>
        <taxon>Eurotiomycetes</taxon>
        <taxon>Eurotiomycetidae</taxon>
        <taxon>Onygenales</taxon>
        <taxon>Ajellomycetaceae</taxon>
        <taxon>Blastomyces</taxon>
    </lineage>
</organism>
<sequence length="127" mass="13626">MPTSFAIRGSAAMRMPEPMVLRKLTPAKVMMTITAFALDIVRVVEEAVPCVGSGPSSEGRRTPGAPCGVSAIVLPCSSPAWWGLDDVDNASDFEVDARWLNSTVKVAVFAWLCHNLYAAPPSHRQPS</sequence>
<name>A0A179UA22_BLAGS</name>
<dbReference type="Proteomes" id="UP000002038">
    <property type="component" value="Unassembled WGS sequence"/>
</dbReference>
<dbReference type="VEuPathDB" id="FungiDB:BDBG_16320"/>
<reference evidence="2" key="1">
    <citation type="journal article" date="2015" name="PLoS Genet.">
        <title>The dynamic genome and transcriptome of the human fungal pathogen Blastomyces and close relative Emmonsia.</title>
        <authorList>
            <person name="Munoz J.F."/>
            <person name="Gauthier G.M."/>
            <person name="Desjardins C.A."/>
            <person name="Gallo J.E."/>
            <person name="Holder J."/>
            <person name="Sullivan T.D."/>
            <person name="Marty A.J."/>
            <person name="Carmen J.C."/>
            <person name="Chen Z."/>
            <person name="Ding L."/>
            <person name="Gujja S."/>
            <person name="Magrini V."/>
            <person name="Misas E."/>
            <person name="Mitreva M."/>
            <person name="Priest M."/>
            <person name="Saif S."/>
            <person name="Whiston E.A."/>
            <person name="Young S."/>
            <person name="Zeng Q."/>
            <person name="Goldman W.E."/>
            <person name="Mardis E.R."/>
            <person name="Taylor J.W."/>
            <person name="McEwen J.G."/>
            <person name="Clay O.K."/>
            <person name="Klein B.S."/>
            <person name="Cuomo C.A."/>
        </authorList>
    </citation>
    <scope>NUCLEOTIDE SEQUENCE [LARGE SCALE GENOMIC DNA]</scope>
    <source>
        <strain evidence="2">SLH14081</strain>
    </source>
</reference>
<accession>A0A179UA22</accession>